<dbReference type="InterPro" id="IPR050188">
    <property type="entry name" value="RluA_PseudoU_synthase"/>
</dbReference>
<sequence length="491" mass="53897">MADALPPSKKQQRKQEKARWLAERKAAQLAEGNSSSKRKRRNQRQNRASASGPPSAAVHYQTCTSTTCDNRLAGSDCVVRCIEPYVHRFALFVKGRWASRTLRELFASEFPTLSTAYCVRAAQLGLIRVNGVAADLDTVIKGGDFFEHLKHRHEPSVHFPVEDEVNLSSMTALSTTWIHLETDELVVVDKPSGIPVHPTGSYQLNSLTHMLQHDRRDSRREAATDGEADKLELFPVHRLDRLTSGLLIFAKSTDKARSLTTELTATSSVGGAGSRSVEKYYVARVKGEFPDEGAGFANVVGLSSGLVKVESARDGYWRVDAPIGLTSPRQGHLRCVIDAADSKPCVTLMRRRGKSVGGESVVECQLVTGRTHQIRVHLQHLGFPIVNDPLYGPVSDTKSSPEQSLSKATEQSAGGAVTTATGSDDQHGDDEQRCTAVCDVCLSERAGALAIEEEDTVLWLHSYRYESPNWSFAVPLPHWSILNESTCSHRS</sequence>
<feature type="region of interest" description="Disordered" evidence="2">
    <location>
        <begin position="394"/>
        <end position="430"/>
    </location>
</feature>
<dbReference type="PROSITE" id="PS50889">
    <property type="entry name" value="S4"/>
    <property type="match status" value="1"/>
</dbReference>
<dbReference type="GO" id="GO:0003723">
    <property type="term" value="F:RNA binding"/>
    <property type="evidence" value="ECO:0007669"/>
    <property type="project" value="UniProtKB-KW"/>
</dbReference>
<dbReference type="PANTHER" id="PTHR21600:SF40">
    <property type="entry name" value="PSEUDOURIDYLATE SYNTHASE RPUSD2"/>
    <property type="match status" value="1"/>
</dbReference>
<accession>A0A9W7CVX4</accession>
<feature type="compositionally biased region" description="Basic and acidic residues" evidence="2">
    <location>
        <begin position="13"/>
        <end position="26"/>
    </location>
</feature>
<dbReference type="PANTHER" id="PTHR21600">
    <property type="entry name" value="MITOCHONDRIAL RNA PSEUDOURIDINE SYNTHASE"/>
    <property type="match status" value="1"/>
</dbReference>
<dbReference type="Gene3D" id="3.30.2350.10">
    <property type="entry name" value="Pseudouridine synthase"/>
    <property type="match status" value="1"/>
</dbReference>
<dbReference type="EMBL" id="BSXT01001455">
    <property type="protein sequence ID" value="GMF42585.1"/>
    <property type="molecule type" value="Genomic_DNA"/>
</dbReference>
<comment type="caution">
    <text evidence="4">The sequence shown here is derived from an EMBL/GenBank/DDBJ whole genome shotgun (WGS) entry which is preliminary data.</text>
</comment>
<evidence type="ECO:0000313" key="4">
    <source>
        <dbReference type="EMBL" id="GMF42585.1"/>
    </source>
</evidence>
<proteinExistence type="predicted"/>
<keyword evidence="1" id="KW-0694">RNA-binding</keyword>
<dbReference type="Proteomes" id="UP001165121">
    <property type="component" value="Unassembled WGS sequence"/>
</dbReference>
<reference evidence="4" key="1">
    <citation type="submission" date="2023-04" db="EMBL/GenBank/DDBJ databases">
        <title>Phytophthora fragariaefolia NBRC 109709.</title>
        <authorList>
            <person name="Ichikawa N."/>
            <person name="Sato H."/>
            <person name="Tonouchi N."/>
        </authorList>
    </citation>
    <scope>NUCLEOTIDE SEQUENCE</scope>
    <source>
        <strain evidence="4">NBRC 109709</strain>
    </source>
</reference>
<dbReference type="SUPFAM" id="SSF55120">
    <property type="entry name" value="Pseudouridine synthase"/>
    <property type="match status" value="1"/>
</dbReference>
<dbReference type="InterPro" id="IPR020103">
    <property type="entry name" value="PsdUridine_synth_cat_dom_sf"/>
</dbReference>
<feature type="compositionally biased region" description="Polar residues" evidence="2">
    <location>
        <begin position="396"/>
        <end position="423"/>
    </location>
</feature>
<protein>
    <submittedName>
        <fullName evidence="4">Unnamed protein product</fullName>
    </submittedName>
</protein>
<dbReference type="InterPro" id="IPR006224">
    <property type="entry name" value="PsdUridine_synth_RluA-like_CS"/>
</dbReference>
<dbReference type="CDD" id="cd02557">
    <property type="entry name" value="PseudoU_synth_ScRIB2"/>
    <property type="match status" value="1"/>
</dbReference>
<evidence type="ECO:0000313" key="5">
    <source>
        <dbReference type="Proteomes" id="UP001165121"/>
    </source>
</evidence>
<feature type="region of interest" description="Disordered" evidence="2">
    <location>
        <begin position="1"/>
        <end position="58"/>
    </location>
</feature>
<evidence type="ECO:0000256" key="2">
    <source>
        <dbReference type="SAM" id="MobiDB-lite"/>
    </source>
</evidence>
<dbReference type="InterPro" id="IPR006145">
    <property type="entry name" value="PsdUridine_synth_RsuA/RluA"/>
</dbReference>
<dbReference type="GO" id="GO:0000455">
    <property type="term" value="P:enzyme-directed rRNA pseudouridine synthesis"/>
    <property type="evidence" value="ECO:0007669"/>
    <property type="project" value="TreeGrafter"/>
</dbReference>
<dbReference type="OrthoDB" id="424794at2759"/>
<feature type="domain" description="Pseudouridine synthase RsuA/RluA-like" evidence="3">
    <location>
        <begin position="185"/>
        <end position="380"/>
    </location>
</feature>
<evidence type="ECO:0000259" key="3">
    <source>
        <dbReference type="Pfam" id="PF00849"/>
    </source>
</evidence>
<dbReference type="PROSITE" id="PS01129">
    <property type="entry name" value="PSI_RLU"/>
    <property type="match status" value="1"/>
</dbReference>
<dbReference type="AlphaFoldDB" id="A0A9W7CVX4"/>
<keyword evidence="5" id="KW-1185">Reference proteome</keyword>
<dbReference type="Pfam" id="PF00849">
    <property type="entry name" value="PseudoU_synth_2"/>
    <property type="match status" value="1"/>
</dbReference>
<evidence type="ECO:0000256" key="1">
    <source>
        <dbReference type="PROSITE-ProRule" id="PRU00182"/>
    </source>
</evidence>
<gene>
    <name evidence="4" type="ORF">Pfra01_001401600</name>
</gene>
<organism evidence="4 5">
    <name type="scientific">Phytophthora fragariaefolia</name>
    <dbReference type="NCBI Taxonomy" id="1490495"/>
    <lineage>
        <taxon>Eukaryota</taxon>
        <taxon>Sar</taxon>
        <taxon>Stramenopiles</taxon>
        <taxon>Oomycota</taxon>
        <taxon>Peronosporomycetes</taxon>
        <taxon>Peronosporales</taxon>
        <taxon>Peronosporaceae</taxon>
        <taxon>Phytophthora</taxon>
    </lineage>
</organism>
<name>A0A9W7CVX4_9STRA</name>
<dbReference type="GO" id="GO:0009982">
    <property type="term" value="F:pseudouridine synthase activity"/>
    <property type="evidence" value="ECO:0007669"/>
    <property type="project" value="InterPro"/>
</dbReference>